<organism evidence="1 2">
    <name type="scientific">Alistipes putredinis DSM 17216</name>
    <dbReference type="NCBI Taxonomy" id="445970"/>
    <lineage>
        <taxon>Bacteria</taxon>
        <taxon>Pseudomonadati</taxon>
        <taxon>Bacteroidota</taxon>
        <taxon>Bacteroidia</taxon>
        <taxon>Bacteroidales</taxon>
        <taxon>Rikenellaceae</taxon>
        <taxon>Alistipes</taxon>
    </lineage>
</organism>
<proteinExistence type="predicted"/>
<dbReference type="EMBL" id="ABFK02000020">
    <property type="protein sequence ID" value="EDS02735.1"/>
    <property type="molecule type" value="Genomic_DNA"/>
</dbReference>
<accession>B0MYP8</accession>
<keyword evidence="2" id="KW-1185">Reference proteome</keyword>
<reference evidence="1" key="1">
    <citation type="submission" date="2007-10" db="EMBL/GenBank/DDBJ databases">
        <authorList>
            <person name="Fulton L."/>
            <person name="Clifton S."/>
            <person name="Fulton B."/>
            <person name="Xu J."/>
            <person name="Minx P."/>
            <person name="Pepin K.H."/>
            <person name="Johnson M."/>
            <person name="Thiruvilangam P."/>
            <person name="Bhonagiri V."/>
            <person name="Nash W.E."/>
            <person name="Mardis E.R."/>
            <person name="Wilson R.K."/>
        </authorList>
    </citation>
    <scope>NUCLEOTIDE SEQUENCE [LARGE SCALE GENOMIC DNA]</scope>
    <source>
        <strain evidence="1">DSM 17216</strain>
    </source>
</reference>
<comment type="caution">
    <text evidence="1">The sequence shown here is derived from an EMBL/GenBank/DDBJ whole genome shotgun (WGS) entry which is preliminary data.</text>
</comment>
<evidence type="ECO:0000313" key="2">
    <source>
        <dbReference type="Proteomes" id="UP000005819"/>
    </source>
</evidence>
<protein>
    <submittedName>
        <fullName evidence="1">Uncharacterized protein</fullName>
    </submittedName>
</protein>
<reference evidence="1" key="2">
    <citation type="submission" date="2013-09" db="EMBL/GenBank/DDBJ databases">
        <title>Draft genome sequence of Alistipes putredinis (DSM 17216).</title>
        <authorList>
            <person name="Sudarsanam P."/>
            <person name="Ley R."/>
            <person name="Guruge J."/>
            <person name="Turnbaugh P.J."/>
            <person name="Mahowald M."/>
            <person name="Liep D."/>
            <person name="Gordon J."/>
        </authorList>
    </citation>
    <scope>NUCLEOTIDE SEQUENCE</scope>
    <source>
        <strain evidence="1">DSM 17216</strain>
    </source>
</reference>
<dbReference type="Proteomes" id="UP000005819">
    <property type="component" value="Unassembled WGS sequence"/>
</dbReference>
<dbReference type="AlphaFoldDB" id="B0MYP8"/>
<name>B0MYP8_9BACT</name>
<gene>
    <name evidence="1" type="ORF">ALIPUT_02265</name>
</gene>
<dbReference type="HOGENOM" id="CLU_2598270_0_0_10"/>
<evidence type="ECO:0000313" key="1">
    <source>
        <dbReference type="EMBL" id="EDS02735.1"/>
    </source>
</evidence>
<sequence>MRGHILPVIRHHESHVAFTGDKRRSARRQHQFAGRSLRIIVAARCESRQRERRNAGDEIVENLVRPFIISVILVDFSLS</sequence>